<dbReference type="GO" id="GO:0016740">
    <property type="term" value="F:transferase activity"/>
    <property type="evidence" value="ECO:0007669"/>
    <property type="project" value="UniProtKB-KW"/>
</dbReference>
<evidence type="ECO:0000259" key="5">
    <source>
        <dbReference type="Pfam" id="PF00884"/>
    </source>
</evidence>
<evidence type="ECO:0000313" key="6">
    <source>
        <dbReference type="EMBL" id="NWK54137.1"/>
    </source>
</evidence>
<proteinExistence type="inferred from homology"/>
<evidence type="ECO:0000256" key="3">
    <source>
        <dbReference type="ARBA" id="ARBA00022801"/>
    </source>
</evidence>
<evidence type="ECO:0000256" key="1">
    <source>
        <dbReference type="ARBA" id="ARBA00008779"/>
    </source>
</evidence>
<keyword evidence="4" id="KW-0106">Calcium</keyword>
<evidence type="ECO:0000256" key="2">
    <source>
        <dbReference type="ARBA" id="ARBA00022723"/>
    </source>
</evidence>
<dbReference type="InterPro" id="IPR000917">
    <property type="entry name" value="Sulfatase_N"/>
</dbReference>
<keyword evidence="6" id="KW-0808">Transferase</keyword>
<keyword evidence="2" id="KW-0479">Metal-binding</keyword>
<sequence length="481" mass="53507">MNVKRYLLVGAMVASIPCAVAEKPNVVVIVADDMGYGDLGFTGHPHIKTPHLDALSKGGASFQHFYSPAQVCSPTRAAMMTGRMPHRHGIYSFIGGSSGNLTHLPKKEVTLPQLLRKNGYQTAIIGKWHCSLLQVQMKNDQIPSMDHYGFDYWFCSDDNAKILDKPGWLRNGKSEGAKSGLAANVVGKEAVHWLKNVRNPEKPFIQFVHFYEPHWYVEAPKEDVQDYLKAATANRSEAIYFGAITNVDREVGRITGALKELGLIDNTLILFSSDHGPAKLGKGKADRNYGTATPYRGNKYGLWDGSIHVPGIAHWPSKVKAGLNVTTPAGSIDWLPTICEVTGTALPGSLELDGQSFYSLLQGKKMLRKKPLQWHHYNTNAKNRPNPNAVLRRGDYVICGFYDPETQLRAASWKVKHIEKIKNGKLVKFALYDITKDPQQTKDIATSEPQLFKAMLKELVESHQQYQKEAVGWNGVTPVYP</sequence>
<dbReference type="GO" id="GO:0046872">
    <property type="term" value="F:metal ion binding"/>
    <property type="evidence" value="ECO:0007669"/>
    <property type="project" value="UniProtKB-KW"/>
</dbReference>
<dbReference type="InterPro" id="IPR050738">
    <property type="entry name" value="Sulfatase"/>
</dbReference>
<comment type="caution">
    <text evidence="6">The sequence shown here is derived from an EMBL/GenBank/DDBJ whole genome shotgun (WGS) entry which is preliminary data.</text>
</comment>
<dbReference type="PANTHER" id="PTHR42693:SF53">
    <property type="entry name" value="ENDO-4-O-SULFATASE"/>
    <property type="match status" value="1"/>
</dbReference>
<accession>A0A851GG49</accession>
<dbReference type="RefSeq" id="WP_178930680.1">
    <property type="nucleotide sequence ID" value="NZ_JACBAZ010000001.1"/>
</dbReference>
<protein>
    <submittedName>
        <fullName evidence="6">Sulfatase-like hydrolase/transferase</fullName>
    </submittedName>
</protein>
<dbReference type="AlphaFoldDB" id="A0A851GG49"/>
<comment type="similarity">
    <text evidence="1">Belongs to the sulfatase family.</text>
</comment>
<reference evidence="6 7" key="1">
    <citation type="submission" date="2020-07" db="EMBL/GenBank/DDBJ databases">
        <title>Roseicoccus Jingziensis gen. nov., sp. nov., isolated from coastal seawater.</title>
        <authorList>
            <person name="Feng X."/>
        </authorList>
    </citation>
    <scope>NUCLEOTIDE SEQUENCE [LARGE SCALE GENOMIC DNA]</scope>
    <source>
        <strain evidence="6 7">N1E253</strain>
    </source>
</reference>
<dbReference type="Gene3D" id="3.30.1120.10">
    <property type="match status" value="1"/>
</dbReference>
<gene>
    <name evidence="6" type="ORF">HW115_00825</name>
</gene>
<dbReference type="SUPFAM" id="SSF53649">
    <property type="entry name" value="Alkaline phosphatase-like"/>
    <property type="match status" value="1"/>
</dbReference>
<dbReference type="PROSITE" id="PS00149">
    <property type="entry name" value="SULFATASE_2"/>
    <property type="match status" value="1"/>
</dbReference>
<dbReference type="InterPro" id="IPR017850">
    <property type="entry name" value="Alkaline_phosphatase_core_sf"/>
</dbReference>
<dbReference type="GO" id="GO:0004065">
    <property type="term" value="F:arylsulfatase activity"/>
    <property type="evidence" value="ECO:0007669"/>
    <property type="project" value="TreeGrafter"/>
</dbReference>
<dbReference type="Pfam" id="PF00884">
    <property type="entry name" value="Sulfatase"/>
    <property type="match status" value="1"/>
</dbReference>
<dbReference type="Proteomes" id="UP000557872">
    <property type="component" value="Unassembled WGS sequence"/>
</dbReference>
<keyword evidence="3 6" id="KW-0378">Hydrolase</keyword>
<dbReference type="Gene3D" id="3.40.720.10">
    <property type="entry name" value="Alkaline Phosphatase, subunit A"/>
    <property type="match status" value="1"/>
</dbReference>
<keyword evidence="7" id="KW-1185">Reference proteome</keyword>
<dbReference type="PANTHER" id="PTHR42693">
    <property type="entry name" value="ARYLSULFATASE FAMILY MEMBER"/>
    <property type="match status" value="1"/>
</dbReference>
<dbReference type="InterPro" id="IPR024607">
    <property type="entry name" value="Sulfatase_CS"/>
</dbReference>
<name>A0A851GG49_9BACT</name>
<evidence type="ECO:0000313" key="7">
    <source>
        <dbReference type="Proteomes" id="UP000557872"/>
    </source>
</evidence>
<feature type="domain" description="Sulfatase N-terminal" evidence="5">
    <location>
        <begin position="24"/>
        <end position="343"/>
    </location>
</feature>
<organism evidence="6 7">
    <name type="scientific">Oceaniferula marina</name>
    <dbReference type="NCBI Taxonomy" id="2748318"/>
    <lineage>
        <taxon>Bacteria</taxon>
        <taxon>Pseudomonadati</taxon>
        <taxon>Verrucomicrobiota</taxon>
        <taxon>Verrucomicrobiia</taxon>
        <taxon>Verrucomicrobiales</taxon>
        <taxon>Verrucomicrobiaceae</taxon>
        <taxon>Oceaniferula</taxon>
    </lineage>
</organism>
<evidence type="ECO:0000256" key="4">
    <source>
        <dbReference type="ARBA" id="ARBA00022837"/>
    </source>
</evidence>
<dbReference type="EMBL" id="JACBAZ010000001">
    <property type="protein sequence ID" value="NWK54137.1"/>
    <property type="molecule type" value="Genomic_DNA"/>
</dbReference>